<accession>A0A6J3H2H7</accession>
<feature type="region of interest" description="Disordered" evidence="1">
    <location>
        <begin position="1"/>
        <end position="35"/>
    </location>
</feature>
<name>A0A6J3H2H7_SAPAP</name>
<sequence>MAAAEPRPHLCSPRRAARHMPQAAASAPWTPSSRIPGLPQNPGGCTFMPIAQAIPLQVDMAMALQRVRIAEEYGKNYLCLLQAVFVAGKSLSRISSPAASGSNLARLPFSSPTASPGEHTSFQSTLPTRAHTLSYCSGAPNCELAGSSVPFSSGQLPLCRRAALVRLGTPGGPWETAGSELCDVSSVYTVEGSCMLTGPHSYGITMHHNT</sequence>
<evidence type="ECO:0000313" key="3">
    <source>
        <dbReference type="RefSeq" id="XP_032124215.1"/>
    </source>
</evidence>
<dbReference type="Proteomes" id="UP000504640">
    <property type="component" value="Unplaced"/>
</dbReference>
<reference evidence="3" key="1">
    <citation type="submission" date="2025-08" db="UniProtKB">
        <authorList>
            <consortium name="RefSeq"/>
        </authorList>
    </citation>
    <scope>IDENTIFICATION</scope>
    <source>
        <tissue evidence="3">Blood</tissue>
    </source>
</reference>
<evidence type="ECO:0000256" key="1">
    <source>
        <dbReference type="SAM" id="MobiDB-lite"/>
    </source>
</evidence>
<dbReference type="GeneID" id="116543034"/>
<organism evidence="2 3">
    <name type="scientific">Sapajus apella</name>
    <name type="common">Brown-capped capuchin</name>
    <name type="synonym">Cebus apella</name>
    <dbReference type="NCBI Taxonomy" id="9515"/>
    <lineage>
        <taxon>Eukaryota</taxon>
        <taxon>Metazoa</taxon>
        <taxon>Chordata</taxon>
        <taxon>Craniata</taxon>
        <taxon>Vertebrata</taxon>
        <taxon>Euteleostomi</taxon>
        <taxon>Mammalia</taxon>
        <taxon>Eutheria</taxon>
        <taxon>Euarchontoglires</taxon>
        <taxon>Primates</taxon>
        <taxon>Haplorrhini</taxon>
        <taxon>Platyrrhini</taxon>
        <taxon>Cebidae</taxon>
        <taxon>Cebinae</taxon>
        <taxon>Sapajus</taxon>
    </lineage>
</organism>
<gene>
    <name evidence="3" type="primary">LOC116543034</name>
</gene>
<dbReference type="RefSeq" id="XP_032124215.1">
    <property type="nucleotide sequence ID" value="XM_032268324.1"/>
</dbReference>
<dbReference type="AlphaFoldDB" id="A0A6J3H2H7"/>
<evidence type="ECO:0000313" key="2">
    <source>
        <dbReference type="Proteomes" id="UP000504640"/>
    </source>
</evidence>
<protein>
    <submittedName>
        <fullName evidence="3">Uncharacterized protein LOC116543034</fullName>
    </submittedName>
</protein>
<keyword evidence="2" id="KW-1185">Reference proteome</keyword>
<proteinExistence type="predicted"/>